<feature type="transmembrane region" description="Helical" evidence="2">
    <location>
        <begin position="39"/>
        <end position="56"/>
    </location>
</feature>
<proteinExistence type="predicted"/>
<dbReference type="EMBL" id="CM001376">
    <property type="protein sequence ID" value="EHM12689.1"/>
    <property type="molecule type" value="Genomic_DNA"/>
</dbReference>
<keyword evidence="4" id="KW-1185">Reference proteome</keyword>
<dbReference type="AlphaFoldDB" id="H0UII1"/>
<evidence type="ECO:0000256" key="1">
    <source>
        <dbReference type="SAM" id="MobiDB-lite"/>
    </source>
</evidence>
<protein>
    <recommendedName>
        <fullName evidence="5">DUF2484 family protein</fullName>
    </recommendedName>
</protein>
<dbReference type="Proteomes" id="UP000003806">
    <property type="component" value="Chromosome"/>
</dbReference>
<name>H0UII1_9BACT</name>
<organism evidence="3 4">
    <name type="scientific">Jonquetella anthropi DSM 22815</name>
    <dbReference type="NCBI Taxonomy" id="885272"/>
    <lineage>
        <taxon>Bacteria</taxon>
        <taxon>Thermotogati</taxon>
        <taxon>Synergistota</taxon>
        <taxon>Synergistia</taxon>
        <taxon>Synergistales</taxon>
        <taxon>Dethiosulfovibrionaceae</taxon>
        <taxon>Jonquetella</taxon>
    </lineage>
</organism>
<dbReference type="RefSeq" id="WP_008522208.1">
    <property type="nucleotide sequence ID" value="NZ_CM001376.1"/>
</dbReference>
<keyword evidence="2" id="KW-0472">Membrane</keyword>
<evidence type="ECO:0008006" key="5">
    <source>
        <dbReference type="Google" id="ProtNLM"/>
    </source>
</evidence>
<evidence type="ECO:0000313" key="4">
    <source>
        <dbReference type="Proteomes" id="UP000003806"/>
    </source>
</evidence>
<evidence type="ECO:0000313" key="3">
    <source>
        <dbReference type="EMBL" id="EHM12689.1"/>
    </source>
</evidence>
<feature type="region of interest" description="Disordered" evidence="1">
    <location>
        <begin position="84"/>
        <end position="104"/>
    </location>
</feature>
<keyword evidence="2" id="KW-0812">Transmembrane</keyword>
<keyword evidence="2" id="KW-1133">Transmembrane helix</keyword>
<dbReference type="STRING" id="885272.JonanDRAFT_0267"/>
<gene>
    <name evidence="3" type="ORF">JonanDRAFT_0267</name>
</gene>
<dbReference type="HOGENOM" id="CLU_2246345_0_0_0"/>
<feature type="transmembrane region" description="Helical" evidence="2">
    <location>
        <begin position="12"/>
        <end position="32"/>
    </location>
</feature>
<evidence type="ECO:0000256" key="2">
    <source>
        <dbReference type="SAM" id="Phobius"/>
    </source>
</evidence>
<reference evidence="3 4" key="1">
    <citation type="submission" date="2011-11" db="EMBL/GenBank/DDBJ databases">
        <title>The Noncontiguous Finished genome of Jonquetella anthropi DSM 22815.</title>
        <authorList>
            <consortium name="US DOE Joint Genome Institute (JGI-PGF)"/>
            <person name="Lucas S."/>
            <person name="Copeland A."/>
            <person name="Lapidus A."/>
            <person name="Glavina del Rio T."/>
            <person name="Dalin E."/>
            <person name="Tice H."/>
            <person name="Bruce D."/>
            <person name="Goodwin L."/>
            <person name="Pitluck S."/>
            <person name="Peters L."/>
            <person name="Mikhailova N."/>
            <person name="Held B."/>
            <person name="Kyrpides N."/>
            <person name="Mavromatis K."/>
            <person name="Ivanova N."/>
            <person name="Markowitz V."/>
            <person name="Cheng J.-F."/>
            <person name="Hugenholtz P."/>
            <person name="Woyke T."/>
            <person name="Wu D."/>
            <person name="Gronow S."/>
            <person name="Wellnitz S."/>
            <person name="Brambilla E."/>
            <person name="Klenk H.-P."/>
            <person name="Eisen J.A."/>
        </authorList>
    </citation>
    <scope>NUCLEOTIDE SEQUENCE [LARGE SCALE GENOMIC DNA]</scope>
    <source>
        <strain evidence="3 4">DSM 22815</strain>
    </source>
</reference>
<sequence>MSWIAEHRILSAALLALAVLMPACGFVALRPAGGRRSQIIFWAVALAFLLALAAALWTIAPWLAVAPLFPAVAFARLAWETASPARKKTPNDADSPDGLERLDR</sequence>
<accession>H0UII1</accession>